<dbReference type="Pfam" id="PF00931">
    <property type="entry name" value="NB-ARC"/>
    <property type="match status" value="1"/>
</dbReference>
<dbReference type="SUPFAM" id="SSF53474">
    <property type="entry name" value="alpha/beta-Hydrolases"/>
    <property type="match status" value="1"/>
</dbReference>
<dbReference type="SUPFAM" id="SSF52540">
    <property type="entry name" value="P-loop containing nucleoside triphosphate hydrolases"/>
    <property type="match status" value="1"/>
</dbReference>
<reference evidence="2" key="1">
    <citation type="journal article" date="2020" name="Phytopathology">
        <title>Genome Sequence Resources of Colletotrichum truncatum, C. plurivorum, C. musicola, and C. sojae: Four Species Pathogenic to Soybean (Glycine max).</title>
        <authorList>
            <person name="Rogerio F."/>
            <person name="Boufleur T.R."/>
            <person name="Ciampi-Guillardi M."/>
            <person name="Sukno S.A."/>
            <person name="Thon M.R."/>
            <person name="Massola Junior N.S."/>
            <person name="Baroncelli R."/>
        </authorList>
    </citation>
    <scope>NUCLEOTIDE SEQUENCE</scope>
    <source>
        <strain evidence="2">LFN0074</strain>
    </source>
</reference>
<sequence>MARVITYGYESAVANANSMQNLEDLASSFRESLMALASSPKAKPLILVAYGLGGLIVKQALITLANSTAEDQQKATRAIYGIVFFGVPHDGMDISSLIPMVGDGTNRELISSISQLNSQVLSMQQRDFRKALGPEGNTEIFCFYETEQSPTAQKRFGYKKSQAMQHSRVSLFGLGGVGKTQIALAFAYWIRDNYSDVSVFWVHASSADRFSQAFTSLAEECQIPGHDDPKSDLLMLVRQWLERKHRRRWIMVIDNADNKELFFPPELEDASTSRNTTTKSSSRLGDYLPNCSHGSILITTRDKKAASMFSQGTPHIIKIDKMSQDETEQLLKKKVVEEISAKETESLSARLEHLPLALVQAAAFIQANSISVSEYLRLLDHNNDSLVNQLSECFQTVGRDSDTPNQITATWIISFNQIQHQDILASEILSFISLLDHQAIPKKFIKHYCDEKHNRTQSVGLGEVTKALGTLKAFSFITESKDGTIDMHRLVQLVTRKWLMLRDKYDQYLGHSLEVVSDLFPYGMHETRQDCIDYLPHAVTVLQNKGAHSCAKKTATASLLACMAGYFLYRGDWNEAEKRAKQSVKLWMGMFGEKHPDTLTSMTNLASTYRNQGRWKEAEELDLRVVETTERVLGEEHPHTLTSMANLASTYRNQGRWKEAEELDVRVVETRKRVLGEEHPDTLTSMANLASTYSNQGRWKEAEELQAKELEICARVLGEEHPHTLTSMANLASTFWNQGRWKEAEELEVRVMETRKRVLGEEHPDTLTSMHNLAFTWKDLERWEEAIQLLQGCIRHRENLLGEDHPDTISSASALSDWKLEFRGISQEFL</sequence>
<dbReference type="Gene3D" id="3.40.50.300">
    <property type="entry name" value="P-loop containing nucleotide triphosphate hydrolases"/>
    <property type="match status" value="1"/>
</dbReference>
<accession>A0A8H6NTQ9</accession>
<dbReference type="InterPro" id="IPR002182">
    <property type="entry name" value="NB-ARC"/>
</dbReference>
<feature type="domain" description="NB-ARC" evidence="1">
    <location>
        <begin position="168"/>
        <end position="338"/>
    </location>
</feature>
<dbReference type="PANTHER" id="PTHR46082">
    <property type="entry name" value="ATP/GTP-BINDING PROTEIN-RELATED"/>
    <property type="match status" value="1"/>
</dbReference>
<dbReference type="InterPro" id="IPR027417">
    <property type="entry name" value="P-loop_NTPase"/>
</dbReference>
<dbReference type="OrthoDB" id="20872at2759"/>
<dbReference type="Pfam" id="PF13374">
    <property type="entry name" value="TPR_10"/>
    <property type="match status" value="1"/>
</dbReference>
<dbReference type="PANTHER" id="PTHR46082:SF6">
    <property type="entry name" value="AAA+ ATPASE DOMAIN-CONTAINING PROTEIN-RELATED"/>
    <property type="match status" value="1"/>
</dbReference>
<evidence type="ECO:0000313" key="2">
    <source>
        <dbReference type="EMBL" id="KAF6842214.1"/>
    </source>
</evidence>
<organism evidence="2 3">
    <name type="scientific">Colletotrichum musicola</name>
    <dbReference type="NCBI Taxonomy" id="2175873"/>
    <lineage>
        <taxon>Eukaryota</taxon>
        <taxon>Fungi</taxon>
        <taxon>Dikarya</taxon>
        <taxon>Ascomycota</taxon>
        <taxon>Pezizomycotina</taxon>
        <taxon>Sordariomycetes</taxon>
        <taxon>Hypocreomycetidae</taxon>
        <taxon>Glomerellales</taxon>
        <taxon>Glomerellaceae</taxon>
        <taxon>Colletotrichum</taxon>
        <taxon>Colletotrichum orchidearum species complex</taxon>
    </lineage>
</organism>
<dbReference type="InterPro" id="IPR053137">
    <property type="entry name" value="NLR-like"/>
</dbReference>
<dbReference type="NCBIfam" id="NF040586">
    <property type="entry name" value="FxSxx_TPR"/>
    <property type="match status" value="1"/>
</dbReference>
<gene>
    <name evidence="2" type="ORF">CMUS01_03344</name>
</gene>
<dbReference type="InterPro" id="IPR011990">
    <property type="entry name" value="TPR-like_helical_dom_sf"/>
</dbReference>
<proteinExistence type="predicted"/>
<dbReference type="Proteomes" id="UP000639643">
    <property type="component" value="Unassembled WGS sequence"/>
</dbReference>
<dbReference type="EMBL" id="WIGM01000079">
    <property type="protein sequence ID" value="KAF6842214.1"/>
    <property type="molecule type" value="Genomic_DNA"/>
</dbReference>
<evidence type="ECO:0000313" key="3">
    <source>
        <dbReference type="Proteomes" id="UP000639643"/>
    </source>
</evidence>
<dbReference type="SUPFAM" id="SSF48452">
    <property type="entry name" value="TPR-like"/>
    <property type="match status" value="2"/>
</dbReference>
<dbReference type="AlphaFoldDB" id="A0A8H6NTQ9"/>
<name>A0A8H6NTQ9_9PEZI</name>
<keyword evidence="3" id="KW-1185">Reference proteome</keyword>
<dbReference type="Pfam" id="PF13424">
    <property type="entry name" value="TPR_12"/>
    <property type="match status" value="2"/>
</dbReference>
<comment type="caution">
    <text evidence="2">The sequence shown here is derived from an EMBL/GenBank/DDBJ whole genome shotgun (WGS) entry which is preliminary data.</text>
</comment>
<dbReference type="InterPro" id="IPR029058">
    <property type="entry name" value="AB_hydrolase_fold"/>
</dbReference>
<evidence type="ECO:0000259" key="1">
    <source>
        <dbReference type="Pfam" id="PF00931"/>
    </source>
</evidence>
<protein>
    <submittedName>
        <fullName evidence="2">Kinesin light chain</fullName>
    </submittedName>
</protein>
<dbReference type="Gene3D" id="1.25.40.10">
    <property type="entry name" value="Tetratricopeptide repeat domain"/>
    <property type="match status" value="2"/>
</dbReference>
<dbReference type="GO" id="GO:0043531">
    <property type="term" value="F:ADP binding"/>
    <property type="evidence" value="ECO:0007669"/>
    <property type="project" value="InterPro"/>
</dbReference>